<dbReference type="Pfam" id="PF07007">
    <property type="entry name" value="LprI"/>
    <property type="match status" value="1"/>
</dbReference>
<name>A0AAI9DJA1_PLUGE</name>
<evidence type="ECO:0000259" key="1">
    <source>
        <dbReference type="Pfam" id="PF07007"/>
    </source>
</evidence>
<sequence length="168" mass="19341">MKGQGYLIFPIVFYTAVQCFAHASEIESEPPSIITSKEDSQCIKKSQAVENAINYHDCLINQLHQSNKNLEGQYKRKVDEIRNSTDYEKYDRVTADRKSLRPAIETAFIHEQQLWIAYRNSYCNNVVAGDITGDYAFVGNISCTINMNKRRIEEINLMYTPATDWGKE</sequence>
<dbReference type="Gene3D" id="1.20.1270.180">
    <property type="match status" value="1"/>
</dbReference>
<accession>A0AAI9DJA1</accession>
<evidence type="ECO:0000313" key="2">
    <source>
        <dbReference type="EMBL" id="EML1470613.1"/>
    </source>
</evidence>
<protein>
    <submittedName>
        <fullName evidence="2">DUF1311 domain-containing protein</fullName>
    </submittedName>
</protein>
<reference evidence="2" key="1">
    <citation type="submission" date="2024-02" db="EMBL/GenBank/DDBJ databases">
        <authorList>
            <consortium name="Clinical and Environmental Microbiology Branch: Whole genome sequencing antimicrobial resistance pathogens in the healthcare setting"/>
        </authorList>
    </citation>
    <scope>NUCLEOTIDE SEQUENCE</scope>
    <source>
        <strain evidence="2">2021DK-00143</strain>
    </source>
</reference>
<comment type="caution">
    <text evidence="2">The sequence shown here is derived from an EMBL/GenBank/DDBJ whole genome shotgun (WGS) entry which is preliminary data.</text>
</comment>
<dbReference type="AlphaFoldDB" id="A0AAI9DJA1"/>
<organism evidence="2">
    <name type="scientific">Pluralibacter gergoviae</name>
    <name type="common">Enterobacter gergoviae</name>
    <dbReference type="NCBI Taxonomy" id="61647"/>
    <lineage>
        <taxon>Bacteria</taxon>
        <taxon>Pseudomonadati</taxon>
        <taxon>Pseudomonadota</taxon>
        <taxon>Gammaproteobacteria</taxon>
        <taxon>Enterobacterales</taxon>
        <taxon>Enterobacteriaceae</taxon>
        <taxon>Pluralibacter</taxon>
    </lineage>
</organism>
<feature type="domain" description="Lysozyme inhibitor LprI-like N-terminal" evidence="1">
    <location>
        <begin position="42"/>
        <end position="154"/>
    </location>
</feature>
<gene>
    <name evidence="2" type="ORF">QEG54_001308</name>
</gene>
<dbReference type="RefSeq" id="WP_053075810.1">
    <property type="nucleotide sequence ID" value="NZ_LDZN01000001.1"/>
</dbReference>
<dbReference type="EMBL" id="ABLOKC030000005">
    <property type="protein sequence ID" value="EML1470613.1"/>
    <property type="molecule type" value="Genomic_DNA"/>
</dbReference>
<proteinExistence type="predicted"/>
<dbReference type="InterPro" id="IPR009739">
    <property type="entry name" value="LprI-like_N"/>
</dbReference>